<dbReference type="AlphaFoldDB" id="A0A8S1WDQ5"/>
<keyword evidence="1" id="KW-0732">Signal</keyword>
<evidence type="ECO:0000313" key="3">
    <source>
        <dbReference type="Proteomes" id="UP000689195"/>
    </source>
</evidence>
<dbReference type="Proteomes" id="UP000689195">
    <property type="component" value="Unassembled WGS sequence"/>
</dbReference>
<comment type="caution">
    <text evidence="2">The sequence shown here is derived from an EMBL/GenBank/DDBJ whole genome shotgun (WGS) entry which is preliminary data.</text>
</comment>
<evidence type="ECO:0000256" key="1">
    <source>
        <dbReference type="SAM" id="SignalP"/>
    </source>
</evidence>
<name>A0A8S1WDQ5_9CILI</name>
<dbReference type="OrthoDB" id="10387392at2759"/>
<organism evidence="2 3">
    <name type="scientific">Paramecium pentaurelia</name>
    <dbReference type="NCBI Taxonomy" id="43138"/>
    <lineage>
        <taxon>Eukaryota</taxon>
        <taxon>Sar</taxon>
        <taxon>Alveolata</taxon>
        <taxon>Ciliophora</taxon>
        <taxon>Intramacronucleata</taxon>
        <taxon>Oligohymenophorea</taxon>
        <taxon>Peniculida</taxon>
        <taxon>Parameciidae</taxon>
        <taxon>Paramecium</taxon>
    </lineage>
</organism>
<evidence type="ECO:0008006" key="4">
    <source>
        <dbReference type="Google" id="ProtNLM"/>
    </source>
</evidence>
<sequence>MKSIFISILLITVIAKAQTIFQEQSFNQYKYFRVENIAFNFKYTHYTNVNKEVDTRNYQRVNSKSPGNQELITLFYKLLTIQV</sequence>
<feature type="chain" id="PRO_5035926056" description="GLPGLI family protein" evidence="1">
    <location>
        <begin position="18"/>
        <end position="83"/>
    </location>
</feature>
<feature type="signal peptide" evidence="1">
    <location>
        <begin position="1"/>
        <end position="17"/>
    </location>
</feature>
<dbReference type="EMBL" id="CAJJDO010000082">
    <property type="protein sequence ID" value="CAD8184046.1"/>
    <property type="molecule type" value="Genomic_DNA"/>
</dbReference>
<protein>
    <recommendedName>
        <fullName evidence="4">GLPGLI family protein</fullName>
    </recommendedName>
</protein>
<gene>
    <name evidence="2" type="ORF">PPENT_87.1.T0820112</name>
</gene>
<proteinExistence type="predicted"/>
<evidence type="ECO:0000313" key="2">
    <source>
        <dbReference type="EMBL" id="CAD8184046.1"/>
    </source>
</evidence>
<accession>A0A8S1WDQ5</accession>
<reference evidence="2" key="1">
    <citation type="submission" date="2021-01" db="EMBL/GenBank/DDBJ databases">
        <authorList>
            <consortium name="Genoscope - CEA"/>
            <person name="William W."/>
        </authorList>
    </citation>
    <scope>NUCLEOTIDE SEQUENCE</scope>
</reference>
<keyword evidence="3" id="KW-1185">Reference proteome</keyword>